<organism evidence="7">
    <name type="scientific">Cuerna arida</name>
    <dbReference type="NCBI Taxonomy" id="1464854"/>
    <lineage>
        <taxon>Eukaryota</taxon>
        <taxon>Metazoa</taxon>
        <taxon>Ecdysozoa</taxon>
        <taxon>Arthropoda</taxon>
        <taxon>Hexapoda</taxon>
        <taxon>Insecta</taxon>
        <taxon>Pterygota</taxon>
        <taxon>Neoptera</taxon>
        <taxon>Paraneoptera</taxon>
        <taxon>Hemiptera</taxon>
        <taxon>Auchenorrhyncha</taxon>
        <taxon>Membracoidea</taxon>
        <taxon>Cicadellidae</taxon>
        <taxon>Cicadellinae</taxon>
        <taxon>Proconiini</taxon>
        <taxon>Cuerna</taxon>
    </lineage>
</organism>
<dbReference type="Gene3D" id="3.20.20.80">
    <property type="entry name" value="Glycosidases"/>
    <property type="match status" value="1"/>
</dbReference>
<proteinExistence type="inferred from homology"/>
<evidence type="ECO:0000256" key="4">
    <source>
        <dbReference type="RuleBase" id="RU361153"/>
    </source>
</evidence>
<name>A0A1B6EUB5_9HEMI</name>
<dbReference type="PANTHER" id="PTHR34142">
    <property type="entry name" value="ENDO-BETA-1,4-GLUCANASE A"/>
    <property type="match status" value="1"/>
</dbReference>
<dbReference type="SUPFAM" id="SSF51445">
    <property type="entry name" value="(Trans)glycosidases"/>
    <property type="match status" value="1"/>
</dbReference>
<evidence type="ECO:0000313" key="7">
    <source>
        <dbReference type="EMBL" id="JAS41546.1"/>
    </source>
</evidence>
<comment type="similarity">
    <text evidence="1 4">Belongs to the glycosyl hydrolase 5 (cellulase A) family.</text>
</comment>
<dbReference type="InterPro" id="IPR001547">
    <property type="entry name" value="Glyco_hydro_5"/>
</dbReference>
<dbReference type="GO" id="GO:0004553">
    <property type="term" value="F:hydrolase activity, hydrolyzing O-glycosyl compounds"/>
    <property type="evidence" value="ECO:0007669"/>
    <property type="project" value="InterPro"/>
</dbReference>
<gene>
    <name evidence="7" type="ORF">g.14662</name>
</gene>
<dbReference type="AlphaFoldDB" id="A0A1B6EUB5"/>
<dbReference type="Pfam" id="PF00150">
    <property type="entry name" value="Cellulase"/>
    <property type="match status" value="1"/>
</dbReference>
<feature type="chain" id="PRO_5008582364" description="Glycoside hydrolase family 5 domain-containing protein" evidence="5">
    <location>
        <begin position="19"/>
        <end position="337"/>
    </location>
</feature>
<keyword evidence="5" id="KW-0732">Signal</keyword>
<evidence type="ECO:0000256" key="3">
    <source>
        <dbReference type="ARBA" id="ARBA00023295"/>
    </source>
</evidence>
<dbReference type="PANTHER" id="PTHR34142:SF1">
    <property type="entry name" value="GLYCOSIDE HYDROLASE FAMILY 5 DOMAIN-CONTAINING PROTEIN"/>
    <property type="match status" value="1"/>
</dbReference>
<dbReference type="InterPro" id="IPR017853">
    <property type="entry name" value="GH"/>
</dbReference>
<evidence type="ECO:0000256" key="5">
    <source>
        <dbReference type="SAM" id="SignalP"/>
    </source>
</evidence>
<keyword evidence="2 4" id="KW-0378">Hydrolase</keyword>
<accession>A0A1B6EUB5</accession>
<dbReference type="PROSITE" id="PS00659">
    <property type="entry name" value="GLYCOSYL_HYDROL_F5"/>
    <property type="match status" value="1"/>
</dbReference>
<evidence type="ECO:0000259" key="6">
    <source>
        <dbReference type="Pfam" id="PF00150"/>
    </source>
</evidence>
<sequence>MSPNVSLFVLFLCALSVGKQMRGVNRSGAEFKCVQNQLGVFDGPVDDVSIKAMKTWNINIVRVPLNEDCWLAINDHNPAFSGKNYINAVVNFVNLLRQNNLTVILDLHWTDGLYAGKGQGSCYDKTAKCQKPMADRQNATKFWASVARRFMDDEEVIFDLFNEPYPDQVISNNTQAWRCWRDGGDACPGFQYEVAGMQDLVNAVRSVGSTNRVMLGGLRWSNDLSRWMEYLPSDSANNIVASWHCYNWNECIHKKCWDSEIAPVAAKYPLIVGEIGEDGCKHSFIDGLMPWLDKHDISYLAWTWNAWDCYGGPVLIKDYTGTPTNFGKGFKDHLAGN</sequence>
<feature type="signal peptide" evidence="5">
    <location>
        <begin position="1"/>
        <end position="18"/>
    </location>
</feature>
<keyword evidence="3 4" id="KW-0326">Glycosidase</keyword>
<feature type="domain" description="Glycoside hydrolase family 5" evidence="6">
    <location>
        <begin position="46"/>
        <end position="306"/>
    </location>
</feature>
<dbReference type="EMBL" id="GECZ01028223">
    <property type="protein sequence ID" value="JAS41546.1"/>
    <property type="molecule type" value="Transcribed_RNA"/>
</dbReference>
<evidence type="ECO:0000256" key="2">
    <source>
        <dbReference type="ARBA" id="ARBA00022801"/>
    </source>
</evidence>
<reference evidence="7" key="1">
    <citation type="submission" date="2015-11" db="EMBL/GenBank/DDBJ databases">
        <title>De novo transcriptome assembly of four potential Pierce s Disease insect vectors from Arizona vineyards.</title>
        <authorList>
            <person name="Tassone E.E."/>
        </authorList>
    </citation>
    <scope>NUCLEOTIDE SEQUENCE</scope>
</reference>
<dbReference type="InterPro" id="IPR018087">
    <property type="entry name" value="Glyco_hydro_5_CS"/>
</dbReference>
<evidence type="ECO:0000256" key="1">
    <source>
        <dbReference type="ARBA" id="ARBA00005641"/>
    </source>
</evidence>
<protein>
    <recommendedName>
        <fullName evidence="6">Glycoside hydrolase family 5 domain-containing protein</fullName>
    </recommendedName>
</protein>
<dbReference type="GO" id="GO:0009251">
    <property type="term" value="P:glucan catabolic process"/>
    <property type="evidence" value="ECO:0007669"/>
    <property type="project" value="TreeGrafter"/>
</dbReference>